<evidence type="ECO:0000313" key="2">
    <source>
        <dbReference type="Proteomes" id="UP000501568"/>
    </source>
</evidence>
<proteinExistence type="predicted"/>
<name>A0A6G6Y7T4_9SPHN</name>
<dbReference type="EMBL" id="CP049109">
    <property type="protein sequence ID" value="QIG80633.1"/>
    <property type="molecule type" value="Genomic_DNA"/>
</dbReference>
<gene>
    <name evidence="1" type="ORF">G5C33_13135</name>
</gene>
<keyword evidence="2" id="KW-1185">Reference proteome</keyword>
<accession>A0A6G6Y7T4</accession>
<dbReference type="RefSeq" id="WP_165327640.1">
    <property type="nucleotide sequence ID" value="NZ_CP049109.1"/>
</dbReference>
<sequence>MAQETEPAGETREVTGIVGREGPALVETERGNELVFQLFPWRADRGKVSLSRLSVVTQTHEPIETWFDRLSPGAPVSIRGFLPDWESSHGLVMTAWLGPARDPALAAAVQRWNRDQSLRHPAFKAFDYDIDTDQFSVTARWSGKPMQLVIERPEREPLQAIADLAARLFDDSEVWDMRIESWLRREMPDSGVADCVRLKRVTVSGRDRVELLYDDGDALGGRNLIAEIDLGRDVIVTVDVIG</sequence>
<protein>
    <recommendedName>
        <fullName evidence="3">DUF2262 domain-containing protein</fullName>
    </recommendedName>
</protein>
<reference evidence="1 2" key="1">
    <citation type="submission" date="2020-02" db="EMBL/GenBank/DDBJ databases">
        <authorList>
            <person name="Zheng R.K."/>
            <person name="Sun C.M."/>
        </authorList>
    </citation>
    <scope>NUCLEOTIDE SEQUENCE [LARGE SCALE GENOMIC DNA]</scope>
    <source>
        <strain evidence="2">zrk23</strain>
    </source>
</reference>
<evidence type="ECO:0000313" key="1">
    <source>
        <dbReference type="EMBL" id="QIG80633.1"/>
    </source>
</evidence>
<dbReference type="AlphaFoldDB" id="A0A6G6Y7T4"/>
<dbReference type="KEGG" id="spzr:G5C33_13135"/>
<organism evidence="1 2">
    <name type="scientific">Stakelama tenebrarum</name>
    <dbReference type="NCBI Taxonomy" id="2711215"/>
    <lineage>
        <taxon>Bacteria</taxon>
        <taxon>Pseudomonadati</taxon>
        <taxon>Pseudomonadota</taxon>
        <taxon>Alphaproteobacteria</taxon>
        <taxon>Sphingomonadales</taxon>
        <taxon>Sphingomonadaceae</taxon>
        <taxon>Stakelama</taxon>
    </lineage>
</organism>
<evidence type="ECO:0008006" key="3">
    <source>
        <dbReference type="Google" id="ProtNLM"/>
    </source>
</evidence>
<dbReference type="Proteomes" id="UP000501568">
    <property type="component" value="Chromosome"/>
</dbReference>